<feature type="site" description="Histone H3K4me3 binding" evidence="7">
    <location>
        <position position="152"/>
    </location>
</feature>
<evidence type="ECO:0000256" key="8">
    <source>
        <dbReference type="PIRSR" id="PIRSR628651-51"/>
    </source>
</evidence>
<dbReference type="CDD" id="cd15505">
    <property type="entry name" value="PHD_ING"/>
    <property type="match status" value="1"/>
</dbReference>
<dbReference type="InterPro" id="IPR028651">
    <property type="entry name" value="ING_fam"/>
</dbReference>
<dbReference type="eggNOG" id="KOG1973">
    <property type="taxonomic scope" value="Eukaryota"/>
</dbReference>
<comment type="similarity">
    <text evidence="2">Belongs to the ING family.</text>
</comment>
<dbReference type="PANTHER" id="PTHR10333">
    <property type="entry name" value="INHIBITOR OF GROWTH PROTEIN"/>
    <property type="match status" value="1"/>
</dbReference>
<keyword evidence="11" id="KW-1185">Reference proteome</keyword>
<feature type="binding site" evidence="8">
    <location>
        <position position="155"/>
    </location>
    <ligand>
        <name>Zn(2+)</name>
        <dbReference type="ChEBI" id="CHEBI:29105"/>
        <label>2</label>
    </ligand>
</feature>
<dbReference type="InterPro" id="IPR001965">
    <property type="entry name" value="Znf_PHD"/>
</dbReference>
<evidence type="ECO:0000256" key="1">
    <source>
        <dbReference type="ARBA" id="ARBA00004123"/>
    </source>
</evidence>
<feature type="binding site" evidence="8">
    <location>
        <position position="166"/>
    </location>
    <ligand>
        <name>Zn(2+)</name>
        <dbReference type="ChEBI" id="CHEBI:29105"/>
        <label>1</label>
    </ligand>
</feature>
<dbReference type="GO" id="GO:0140002">
    <property type="term" value="F:histone H3K4me3 reader activity"/>
    <property type="evidence" value="ECO:0007669"/>
    <property type="project" value="EnsemblFungi"/>
</dbReference>
<dbReference type="Gene3D" id="3.30.40.10">
    <property type="entry name" value="Zinc/RING finger domain, C3HC4 (zinc finger)"/>
    <property type="match status" value="1"/>
</dbReference>
<evidence type="ECO:0000256" key="7">
    <source>
        <dbReference type="PIRSR" id="PIRSR628651-50"/>
    </source>
</evidence>
<dbReference type="KEGG" id="kaf:KAFR_0D02470"/>
<dbReference type="FunCoup" id="H2AU44">
    <property type="interactions" value="168"/>
</dbReference>
<dbReference type="OrthoDB" id="5411773at2759"/>
<dbReference type="InterPro" id="IPR013083">
    <property type="entry name" value="Znf_RING/FYVE/PHD"/>
</dbReference>
<dbReference type="EMBL" id="HE650824">
    <property type="protein sequence ID" value="CCF57894.1"/>
    <property type="molecule type" value="Genomic_DNA"/>
</dbReference>
<feature type="binding site" evidence="8">
    <location>
        <position position="169"/>
    </location>
    <ligand>
        <name>Zn(2+)</name>
        <dbReference type="ChEBI" id="CHEBI:29105"/>
        <label>1</label>
    </ligand>
</feature>
<comment type="subcellular location">
    <subcellularLocation>
        <location evidence="1">Nucleus</location>
    </subcellularLocation>
</comment>
<evidence type="ECO:0000256" key="2">
    <source>
        <dbReference type="ARBA" id="ARBA00010210"/>
    </source>
</evidence>
<evidence type="ECO:0000313" key="10">
    <source>
        <dbReference type="EMBL" id="CCF57894.1"/>
    </source>
</evidence>
<keyword evidence="5 8" id="KW-0862">Zinc</keyword>
<protein>
    <recommendedName>
        <fullName evidence="9">Zinc finger PHD-type domain-containing protein</fullName>
    </recommendedName>
</protein>
<proteinExistence type="inferred from homology"/>
<feature type="binding site" evidence="8">
    <location>
        <position position="142"/>
    </location>
    <ligand>
        <name>Zn(2+)</name>
        <dbReference type="ChEBI" id="CHEBI:29105"/>
        <label>1</label>
    </ligand>
</feature>
<sequence length="200" mass="24055">MTSHQETLKEASDSDIRYSFINTLDHFPSDIIRTLWLIQSLDIKLQKEKTTNQLRLTIVEQSEFLNSLIDEQISKLDEQKRKLKYQQIIKKRYFKLYKDYKPKRLKIKINLREKKFQELQKRKEDEIRRKQEMIDSNVERYCFCNDVSYGDMIACDNTNCKIEWFHYGCVGLKNEPTGKWYCSDTCKLEATKKKSKKKGK</sequence>
<accession>H2AU44</accession>
<feature type="site" description="Histone H3K4me3 binding" evidence="7">
    <location>
        <position position="156"/>
    </location>
</feature>
<keyword evidence="4" id="KW-0863">Zinc-finger</keyword>
<evidence type="ECO:0000256" key="6">
    <source>
        <dbReference type="ARBA" id="ARBA00023242"/>
    </source>
</evidence>
<evidence type="ECO:0000256" key="3">
    <source>
        <dbReference type="ARBA" id="ARBA00022723"/>
    </source>
</evidence>
<feature type="binding site" evidence="8">
    <location>
        <position position="160"/>
    </location>
    <ligand>
        <name>Zn(2+)</name>
        <dbReference type="ChEBI" id="CHEBI:29105"/>
        <label>2</label>
    </ligand>
</feature>
<dbReference type="STRING" id="1071382.H2AU44"/>
<dbReference type="InParanoid" id="H2AU44"/>
<feature type="domain" description="Zinc finger PHD-type" evidence="9">
    <location>
        <begin position="141"/>
        <end position="187"/>
    </location>
</feature>
<dbReference type="FunFam" id="3.30.40.10:FF:000569">
    <property type="entry name" value="Chromatin modification-related protein"/>
    <property type="match status" value="1"/>
</dbReference>
<dbReference type="AlphaFoldDB" id="H2AU44"/>
<feature type="binding site" evidence="8">
    <location>
        <position position="186"/>
    </location>
    <ligand>
        <name>Zn(2+)</name>
        <dbReference type="ChEBI" id="CHEBI:29105"/>
        <label>2</label>
    </ligand>
</feature>
<feature type="binding site" evidence="8">
    <location>
        <position position="182"/>
    </location>
    <ligand>
        <name>Zn(2+)</name>
        <dbReference type="ChEBI" id="CHEBI:29105"/>
        <label>2</label>
    </ligand>
</feature>
<dbReference type="GO" id="GO:0008270">
    <property type="term" value="F:zinc ion binding"/>
    <property type="evidence" value="ECO:0007669"/>
    <property type="project" value="UniProtKB-KW"/>
</dbReference>
<feature type="binding site" evidence="8">
    <location>
        <position position="144"/>
    </location>
    <ligand>
        <name>Zn(2+)</name>
        <dbReference type="ChEBI" id="CHEBI:29105"/>
        <label>1</label>
    </ligand>
</feature>
<evidence type="ECO:0000313" key="11">
    <source>
        <dbReference type="Proteomes" id="UP000005220"/>
    </source>
</evidence>
<name>H2AU44_KAZAF</name>
<feature type="site" description="Histone H3K4me3 binding" evidence="7">
    <location>
        <position position="141"/>
    </location>
</feature>
<dbReference type="HOGENOM" id="CLU_074406_1_0_1"/>
<dbReference type="GO" id="GO:0004402">
    <property type="term" value="F:histone acetyltransferase activity"/>
    <property type="evidence" value="ECO:0007669"/>
    <property type="project" value="EnsemblFungi"/>
</dbReference>
<organism evidence="10 11">
    <name type="scientific">Kazachstania africana (strain ATCC 22294 / BCRC 22015 / CBS 2517 / CECT 1963 / NBRC 1671 / NRRL Y-8276)</name>
    <name type="common">Yeast</name>
    <name type="synonym">Kluyveromyces africanus</name>
    <dbReference type="NCBI Taxonomy" id="1071382"/>
    <lineage>
        <taxon>Eukaryota</taxon>
        <taxon>Fungi</taxon>
        <taxon>Dikarya</taxon>
        <taxon>Ascomycota</taxon>
        <taxon>Saccharomycotina</taxon>
        <taxon>Saccharomycetes</taxon>
        <taxon>Saccharomycetales</taxon>
        <taxon>Saccharomycetaceae</taxon>
        <taxon>Kazachstania</taxon>
    </lineage>
</organism>
<dbReference type="GO" id="GO:0032968">
    <property type="term" value="P:positive regulation of transcription elongation by RNA polymerase II"/>
    <property type="evidence" value="ECO:0007669"/>
    <property type="project" value="EnsemblFungi"/>
</dbReference>
<gene>
    <name evidence="10" type="primary">KAFR0D02470</name>
    <name evidence="10" type="ORF">KAFR_0D02470</name>
</gene>
<dbReference type="SUPFAM" id="SSF57903">
    <property type="entry name" value="FYVE/PHD zinc finger"/>
    <property type="match status" value="1"/>
</dbReference>
<evidence type="ECO:0000259" key="9">
    <source>
        <dbReference type="SMART" id="SM00249"/>
    </source>
</evidence>
<evidence type="ECO:0000256" key="4">
    <source>
        <dbReference type="ARBA" id="ARBA00022771"/>
    </source>
</evidence>
<dbReference type="RefSeq" id="XP_003957029.1">
    <property type="nucleotide sequence ID" value="XM_003956980.1"/>
</dbReference>
<dbReference type="GO" id="GO:1990467">
    <property type="term" value="C:NuA3a histone acetyltransferase complex"/>
    <property type="evidence" value="ECO:0007669"/>
    <property type="project" value="EnsemblFungi"/>
</dbReference>
<reference evidence="10 11" key="1">
    <citation type="journal article" date="2011" name="Proc. Natl. Acad. Sci. U.S.A.">
        <title>Evolutionary erosion of yeast sex chromosomes by mating-type switching accidents.</title>
        <authorList>
            <person name="Gordon J.L."/>
            <person name="Armisen D."/>
            <person name="Proux-Wera E."/>
            <person name="Oheigeartaigh S.S."/>
            <person name="Byrne K.P."/>
            <person name="Wolfe K.H."/>
        </authorList>
    </citation>
    <scope>NUCLEOTIDE SEQUENCE [LARGE SCALE GENOMIC DNA]</scope>
    <source>
        <strain evidence="11">ATCC 22294 / BCRC 22015 / CBS 2517 / CECT 1963 / NBRC 1671 / NRRL Y-8276</strain>
    </source>
</reference>
<dbReference type="Proteomes" id="UP000005220">
    <property type="component" value="Chromosome 4"/>
</dbReference>
<feature type="site" description="Histone H3K4me3 binding" evidence="7">
    <location>
        <position position="164"/>
    </location>
</feature>
<dbReference type="GO" id="GO:0005634">
    <property type="term" value="C:nucleus"/>
    <property type="evidence" value="ECO:0007669"/>
    <property type="project" value="UniProtKB-SubCell"/>
</dbReference>
<evidence type="ECO:0000256" key="5">
    <source>
        <dbReference type="ARBA" id="ARBA00022833"/>
    </source>
</evidence>
<dbReference type="InterPro" id="IPR011011">
    <property type="entry name" value="Znf_FYVE_PHD"/>
</dbReference>
<keyword evidence="6" id="KW-0539">Nucleus</keyword>
<dbReference type="GeneID" id="13885852"/>
<keyword evidence="3 8" id="KW-0479">Metal-binding</keyword>
<dbReference type="SMART" id="SM00249">
    <property type="entry name" value="PHD"/>
    <property type="match status" value="1"/>
</dbReference>